<protein>
    <submittedName>
        <fullName evidence="1">Uncharacterized protein</fullName>
    </submittedName>
</protein>
<reference evidence="1 2" key="1">
    <citation type="journal article" date="2017" name="Appl. Environ. Microbiol.">
        <title>Parallel evolution of two clades of a major Atlantic endemic Vibrio parahaemolyticus pathogen lineage by independent acquisition of related pathogenicity islands.</title>
        <authorList>
            <person name="Xu F."/>
            <person name="Gonzalez-Escalona N."/>
            <person name="Drees K.P."/>
            <person name="Sebra R.P."/>
            <person name="Cooper V.S."/>
            <person name="Jones S.H."/>
            <person name="Whistler C.A."/>
        </authorList>
    </citation>
    <scope>NUCLEOTIDE SEQUENCE [LARGE SCALE GENOMIC DNA]</scope>
    <source>
        <strain evidence="1 2">MAVP-3</strain>
    </source>
</reference>
<name>A0A227JKW8_VIBPH</name>
<comment type="caution">
    <text evidence="1">The sequence shown here is derived from an EMBL/GenBank/DDBJ whole genome shotgun (WGS) entry which is preliminary data.</text>
</comment>
<evidence type="ECO:0000313" key="2">
    <source>
        <dbReference type="Proteomes" id="UP000214596"/>
    </source>
</evidence>
<dbReference type="Proteomes" id="UP000214596">
    <property type="component" value="Unassembled WGS sequence"/>
</dbReference>
<organism evidence="1 2">
    <name type="scientific">Vibrio parahaemolyticus</name>
    <dbReference type="NCBI Taxonomy" id="670"/>
    <lineage>
        <taxon>Bacteria</taxon>
        <taxon>Pseudomonadati</taxon>
        <taxon>Pseudomonadota</taxon>
        <taxon>Gammaproteobacteria</taxon>
        <taxon>Vibrionales</taxon>
        <taxon>Vibrionaceae</taxon>
        <taxon>Vibrio</taxon>
    </lineage>
</organism>
<dbReference type="AlphaFoldDB" id="A0A227JKW8"/>
<dbReference type="EMBL" id="NIXT01000004">
    <property type="protein sequence ID" value="OXE34837.1"/>
    <property type="molecule type" value="Genomic_DNA"/>
</dbReference>
<dbReference type="RefSeq" id="WP_031841203.1">
    <property type="nucleotide sequence ID" value="NZ_CANUIC010000006.1"/>
</dbReference>
<sequence>MRIDNNGLEEMECPSCSKTDLVVTNELFFNSEHLNVDFECTSCDKKYERDYEALFAGFNDFNDCEDFPHLPQEEFNLNEDEEGERFEIGTCYNCGSKDVWESGDPFFGENYVHETYTCDDCDLETYVEFYDCDGFNEIKGEENDVEM</sequence>
<gene>
    <name evidence="1" type="ORF">CA163_00285</name>
</gene>
<proteinExistence type="predicted"/>
<accession>A0A227JKW8</accession>
<evidence type="ECO:0000313" key="1">
    <source>
        <dbReference type="EMBL" id="OXE34837.1"/>
    </source>
</evidence>